<evidence type="ECO:0008006" key="4">
    <source>
        <dbReference type="Google" id="ProtNLM"/>
    </source>
</evidence>
<protein>
    <recommendedName>
        <fullName evidence="4">MBL fold metallo-hydrolase</fullName>
    </recommendedName>
</protein>
<evidence type="ECO:0000313" key="3">
    <source>
        <dbReference type="Proteomes" id="UP000265801"/>
    </source>
</evidence>
<dbReference type="PANTHER" id="PTHR30619">
    <property type="entry name" value="DNA INTERNALIZATION/COMPETENCE PROTEIN COMEC/REC2"/>
    <property type="match status" value="1"/>
</dbReference>
<evidence type="ECO:0000256" key="1">
    <source>
        <dbReference type="SAM" id="SignalP"/>
    </source>
</evidence>
<keyword evidence="3" id="KW-1185">Reference proteome</keyword>
<dbReference type="InterPro" id="IPR052159">
    <property type="entry name" value="Competence_DNA_uptake"/>
</dbReference>
<dbReference type="PANTHER" id="PTHR30619:SF1">
    <property type="entry name" value="RECOMBINATION PROTEIN 2"/>
    <property type="match status" value="1"/>
</dbReference>
<feature type="signal peptide" evidence="1">
    <location>
        <begin position="1"/>
        <end position="23"/>
    </location>
</feature>
<comment type="caution">
    <text evidence="2">The sequence shown here is derived from an EMBL/GenBank/DDBJ whole genome shotgun (WGS) entry which is preliminary data.</text>
</comment>
<accession>A0A3A1QXB6</accession>
<dbReference type="Proteomes" id="UP000265801">
    <property type="component" value="Unassembled WGS sequence"/>
</dbReference>
<reference evidence="2 3" key="1">
    <citation type="submission" date="2018-09" db="EMBL/GenBank/DDBJ databases">
        <title>Bacillus saliacetes sp. nov., isolated from Thai shrimp paste (Ka-pi).</title>
        <authorList>
            <person name="Daroonpunt R."/>
            <person name="Tanasupawat S."/>
            <person name="Yiamsombut S."/>
        </authorList>
    </citation>
    <scope>NUCLEOTIDE SEQUENCE [LARGE SCALE GENOMIC DNA]</scope>
    <source>
        <strain evidence="2 3">SKP7-4</strain>
    </source>
</reference>
<evidence type="ECO:0000313" key="2">
    <source>
        <dbReference type="EMBL" id="RIW33121.1"/>
    </source>
</evidence>
<dbReference type="InterPro" id="IPR036866">
    <property type="entry name" value="RibonucZ/Hydroxyglut_hydro"/>
</dbReference>
<feature type="chain" id="PRO_5017367185" description="MBL fold metallo-hydrolase" evidence="1">
    <location>
        <begin position="24"/>
        <end position="276"/>
    </location>
</feature>
<dbReference type="EMBL" id="QXIR01000015">
    <property type="protein sequence ID" value="RIW33121.1"/>
    <property type="molecule type" value="Genomic_DNA"/>
</dbReference>
<dbReference type="AlphaFoldDB" id="A0A3A1QXB6"/>
<sequence>MKRFITAVLMMMFFLSSEGNILAAEPQVDLKLKPEEFALSFLPFAKGEVAIIHLPGGINYLVNTGETDQVNNLEAILDKFGIKKIKGIIITDQKEYHPDSLSKIIEKWGAEEILTGSELVGRFGSRDQRFHALRKGEKLSLNQEVAINVMFEGNGNDEGLDFTVTSLPHRFLWMTSHSPAAEDSLINEKLSDVNILKVPLYDKTELLSERLLTHIDPQTAIFYREKKKFIHTDLLELFHESWIDVYFTGQHGLITIKFNENNYEVITFPEENQILG</sequence>
<dbReference type="RefSeq" id="WP_119547178.1">
    <property type="nucleotide sequence ID" value="NZ_QXIR01000015.1"/>
</dbReference>
<proteinExistence type="predicted"/>
<dbReference type="Gene3D" id="3.60.15.10">
    <property type="entry name" value="Ribonuclease Z/Hydroxyacylglutathione hydrolase-like"/>
    <property type="match status" value="1"/>
</dbReference>
<name>A0A3A1QXB6_9BACI</name>
<organism evidence="2 3">
    <name type="scientific">Bacillus salacetis</name>
    <dbReference type="NCBI Taxonomy" id="2315464"/>
    <lineage>
        <taxon>Bacteria</taxon>
        <taxon>Bacillati</taxon>
        <taxon>Bacillota</taxon>
        <taxon>Bacilli</taxon>
        <taxon>Bacillales</taxon>
        <taxon>Bacillaceae</taxon>
        <taxon>Bacillus</taxon>
    </lineage>
</organism>
<dbReference type="SUPFAM" id="SSF56281">
    <property type="entry name" value="Metallo-hydrolase/oxidoreductase"/>
    <property type="match status" value="1"/>
</dbReference>
<dbReference type="OrthoDB" id="2696637at2"/>
<gene>
    <name evidence="2" type="ORF">D3H55_12110</name>
</gene>
<keyword evidence="1" id="KW-0732">Signal</keyword>